<dbReference type="OrthoDB" id="6692864at2759"/>
<evidence type="ECO:0000256" key="2">
    <source>
        <dbReference type="ARBA" id="ARBA00005179"/>
    </source>
</evidence>
<keyword evidence="5" id="KW-0560">Oxidoreductase</keyword>
<dbReference type="PANTHER" id="PTHR24305">
    <property type="entry name" value="CYTOCHROME P450"/>
    <property type="match status" value="1"/>
</dbReference>
<keyword evidence="6 8" id="KW-0408">Iron</keyword>
<dbReference type="Gene3D" id="1.10.630.10">
    <property type="entry name" value="Cytochrome P450"/>
    <property type="match status" value="1"/>
</dbReference>
<dbReference type="Proteomes" id="UP000054279">
    <property type="component" value="Unassembled WGS sequence"/>
</dbReference>
<evidence type="ECO:0000313" key="10">
    <source>
        <dbReference type="Proteomes" id="UP000054279"/>
    </source>
</evidence>
<feature type="binding site" description="axial binding residue" evidence="8">
    <location>
        <position position="295"/>
    </location>
    <ligand>
        <name>heme</name>
        <dbReference type="ChEBI" id="CHEBI:30413"/>
    </ligand>
    <ligandPart>
        <name>Fe</name>
        <dbReference type="ChEBI" id="CHEBI:18248"/>
    </ligandPart>
</feature>
<organism evidence="9 10">
    <name type="scientific">Sphaerobolus stellatus (strain SS14)</name>
    <dbReference type="NCBI Taxonomy" id="990650"/>
    <lineage>
        <taxon>Eukaryota</taxon>
        <taxon>Fungi</taxon>
        <taxon>Dikarya</taxon>
        <taxon>Basidiomycota</taxon>
        <taxon>Agaricomycotina</taxon>
        <taxon>Agaricomycetes</taxon>
        <taxon>Phallomycetidae</taxon>
        <taxon>Geastrales</taxon>
        <taxon>Sphaerobolaceae</taxon>
        <taxon>Sphaerobolus</taxon>
    </lineage>
</organism>
<dbReference type="SUPFAM" id="SSF48264">
    <property type="entry name" value="Cytochrome P450"/>
    <property type="match status" value="1"/>
</dbReference>
<evidence type="ECO:0000313" key="9">
    <source>
        <dbReference type="EMBL" id="KIJ41466.1"/>
    </source>
</evidence>
<keyword evidence="8" id="KW-0349">Heme</keyword>
<sequence length="351" mass="39013">AWKKAFSSDALKKYRSMAEYRTDQLVDILRRESKQGKPLDLSRWVALWSMDLMGDMSFSGGFETMAAGKDTEGWIDVVMPTFLVIGQVPWLRDLIALLPQPGPIFAGRKVRETKAQSDGVKEDILGIIQDTSSGGPALSEKEATADAALMVMAGSDTVSQGSTALFRHIVGNITVQKRLREEVRNAFEGQDIDAATLARLPYVDACVQEALRLTPPVPAGPPRFTKTGNQILGKYIPPGTTVACPFYTLHHDSQNFVKPNQFIPERWLSDHNGNDKFEPHNTEAFIPFSYGPGVCIGKPVALHNMKLLIAKLLLSFDLEFSNDFDIAKFDASWKEHNLWLHDPLMVQVRAL</sequence>
<comment type="pathway">
    <text evidence="2">Secondary metabolite biosynthesis.</text>
</comment>
<dbReference type="Pfam" id="PF00067">
    <property type="entry name" value="p450"/>
    <property type="match status" value="1"/>
</dbReference>
<keyword evidence="4 8" id="KW-0479">Metal-binding</keyword>
<dbReference type="InterPro" id="IPR001128">
    <property type="entry name" value="Cyt_P450"/>
</dbReference>
<dbReference type="PANTHER" id="PTHR24305:SF187">
    <property type="entry name" value="P450, PUTATIVE (EUROFUNG)-RELATED"/>
    <property type="match status" value="1"/>
</dbReference>
<evidence type="ECO:0000256" key="7">
    <source>
        <dbReference type="ARBA" id="ARBA00023033"/>
    </source>
</evidence>
<dbReference type="PRINTS" id="PR00385">
    <property type="entry name" value="P450"/>
</dbReference>
<dbReference type="InterPro" id="IPR036396">
    <property type="entry name" value="Cyt_P450_sf"/>
</dbReference>
<accession>A0A0C9VTL6</accession>
<dbReference type="HOGENOM" id="CLU_001570_14_10_1"/>
<dbReference type="GO" id="GO:0004497">
    <property type="term" value="F:monooxygenase activity"/>
    <property type="evidence" value="ECO:0007669"/>
    <property type="project" value="UniProtKB-KW"/>
</dbReference>
<dbReference type="InterPro" id="IPR050121">
    <property type="entry name" value="Cytochrome_P450_monoxygenase"/>
</dbReference>
<dbReference type="GO" id="GO:0020037">
    <property type="term" value="F:heme binding"/>
    <property type="evidence" value="ECO:0007669"/>
    <property type="project" value="InterPro"/>
</dbReference>
<feature type="non-terminal residue" evidence="9">
    <location>
        <position position="1"/>
    </location>
</feature>
<protein>
    <recommendedName>
        <fullName evidence="11">Cytochrome P450</fullName>
    </recommendedName>
</protein>
<dbReference type="GO" id="GO:0016705">
    <property type="term" value="F:oxidoreductase activity, acting on paired donors, with incorporation or reduction of molecular oxygen"/>
    <property type="evidence" value="ECO:0007669"/>
    <property type="project" value="InterPro"/>
</dbReference>
<evidence type="ECO:0000256" key="8">
    <source>
        <dbReference type="PIRSR" id="PIRSR602401-1"/>
    </source>
</evidence>
<evidence type="ECO:0000256" key="4">
    <source>
        <dbReference type="ARBA" id="ARBA00022723"/>
    </source>
</evidence>
<comment type="cofactor">
    <cofactor evidence="1 8">
        <name>heme</name>
        <dbReference type="ChEBI" id="CHEBI:30413"/>
    </cofactor>
</comment>
<evidence type="ECO:0000256" key="3">
    <source>
        <dbReference type="ARBA" id="ARBA00010617"/>
    </source>
</evidence>
<reference evidence="9 10" key="1">
    <citation type="submission" date="2014-06" db="EMBL/GenBank/DDBJ databases">
        <title>Evolutionary Origins and Diversification of the Mycorrhizal Mutualists.</title>
        <authorList>
            <consortium name="DOE Joint Genome Institute"/>
            <consortium name="Mycorrhizal Genomics Consortium"/>
            <person name="Kohler A."/>
            <person name="Kuo A."/>
            <person name="Nagy L.G."/>
            <person name="Floudas D."/>
            <person name="Copeland A."/>
            <person name="Barry K.W."/>
            <person name="Cichocki N."/>
            <person name="Veneault-Fourrey C."/>
            <person name="LaButti K."/>
            <person name="Lindquist E.A."/>
            <person name="Lipzen A."/>
            <person name="Lundell T."/>
            <person name="Morin E."/>
            <person name="Murat C."/>
            <person name="Riley R."/>
            <person name="Ohm R."/>
            <person name="Sun H."/>
            <person name="Tunlid A."/>
            <person name="Henrissat B."/>
            <person name="Grigoriev I.V."/>
            <person name="Hibbett D.S."/>
            <person name="Martin F."/>
        </authorList>
    </citation>
    <scope>NUCLEOTIDE SEQUENCE [LARGE SCALE GENOMIC DNA]</scope>
    <source>
        <strain evidence="9 10">SS14</strain>
    </source>
</reference>
<evidence type="ECO:0008006" key="11">
    <source>
        <dbReference type="Google" id="ProtNLM"/>
    </source>
</evidence>
<evidence type="ECO:0000256" key="5">
    <source>
        <dbReference type="ARBA" id="ARBA00023002"/>
    </source>
</evidence>
<gene>
    <name evidence="9" type="ORF">M422DRAFT_172113</name>
</gene>
<keyword evidence="10" id="KW-1185">Reference proteome</keyword>
<dbReference type="EMBL" id="KN837136">
    <property type="protein sequence ID" value="KIJ41466.1"/>
    <property type="molecule type" value="Genomic_DNA"/>
</dbReference>
<dbReference type="GO" id="GO:0005506">
    <property type="term" value="F:iron ion binding"/>
    <property type="evidence" value="ECO:0007669"/>
    <property type="project" value="InterPro"/>
</dbReference>
<comment type="similarity">
    <text evidence="3">Belongs to the cytochrome P450 family.</text>
</comment>
<evidence type="ECO:0000256" key="6">
    <source>
        <dbReference type="ARBA" id="ARBA00023004"/>
    </source>
</evidence>
<keyword evidence="7" id="KW-0503">Monooxygenase</keyword>
<dbReference type="InterPro" id="IPR002401">
    <property type="entry name" value="Cyt_P450_E_grp-I"/>
</dbReference>
<dbReference type="PRINTS" id="PR00463">
    <property type="entry name" value="EP450I"/>
</dbReference>
<name>A0A0C9VTL6_SPHS4</name>
<proteinExistence type="inferred from homology"/>
<evidence type="ECO:0000256" key="1">
    <source>
        <dbReference type="ARBA" id="ARBA00001971"/>
    </source>
</evidence>
<dbReference type="AlphaFoldDB" id="A0A0C9VTL6"/>